<proteinExistence type="predicted"/>
<organism evidence="2">
    <name type="scientific">uncultured bacterium</name>
    <name type="common">gcode 4</name>
    <dbReference type="NCBI Taxonomy" id="1234023"/>
    <lineage>
        <taxon>Bacteria</taxon>
        <taxon>environmental samples</taxon>
    </lineage>
</organism>
<name>K2BX99_9BACT</name>
<reference evidence="2" key="1">
    <citation type="journal article" date="2012" name="Science">
        <title>Fermentation, hydrogen, and sulfur metabolism in multiple uncultivated bacterial phyla.</title>
        <authorList>
            <person name="Wrighton K.C."/>
            <person name="Thomas B.C."/>
            <person name="Sharon I."/>
            <person name="Miller C.S."/>
            <person name="Castelle C.J."/>
            <person name="VerBerkmoes N.C."/>
            <person name="Wilkins M.J."/>
            <person name="Hettich R.L."/>
            <person name="Lipton M.S."/>
            <person name="Williams K.H."/>
            <person name="Long P.E."/>
            <person name="Banfield J.F."/>
        </authorList>
    </citation>
    <scope>NUCLEOTIDE SEQUENCE [LARGE SCALE GENOMIC DNA]</scope>
</reference>
<gene>
    <name evidence="2" type="ORF">ACD_49C00009G0059</name>
</gene>
<evidence type="ECO:0000313" key="2">
    <source>
        <dbReference type="EMBL" id="EKD66834.1"/>
    </source>
</evidence>
<feature type="transmembrane region" description="Helical" evidence="1">
    <location>
        <begin position="9"/>
        <end position="27"/>
    </location>
</feature>
<sequence length="198" mass="23583">MFNKKGNSIIEVVVVIVILTIWIVWTYEIVNSWQKLATTTENRIKAINIAREWLEAVTNIRDTNWIKFSSDYKNCWNVADYNDSCIWAMSVSTLTWNILYQNWALWYLSWSTNSWVYLDSEWMIYQTRATNIAWDNKLCSNLVNKSCRTPFTRNIQINTTFASDTMKINSIVEWVDNSKQWKHKIDLETTLKNWKIDL</sequence>
<evidence type="ECO:0000256" key="1">
    <source>
        <dbReference type="SAM" id="Phobius"/>
    </source>
</evidence>
<protein>
    <submittedName>
        <fullName evidence="2">Uncharacterized protein</fullName>
    </submittedName>
</protein>
<accession>K2BX99</accession>
<comment type="caution">
    <text evidence="2">The sequence shown here is derived from an EMBL/GenBank/DDBJ whole genome shotgun (WGS) entry which is preliminary data.</text>
</comment>
<keyword evidence="1" id="KW-1133">Transmembrane helix</keyword>
<dbReference type="EMBL" id="AMFJ01021595">
    <property type="protein sequence ID" value="EKD66834.1"/>
    <property type="molecule type" value="Genomic_DNA"/>
</dbReference>
<keyword evidence="1" id="KW-0812">Transmembrane</keyword>
<keyword evidence="1" id="KW-0472">Membrane</keyword>
<dbReference type="AlphaFoldDB" id="K2BX99"/>